<gene>
    <name evidence="2" type="ORF">TEOVI_000683700</name>
</gene>
<dbReference type="GO" id="GO:0005768">
    <property type="term" value="C:endosome"/>
    <property type="evidence" value="ECO:0007669"/>
    <property type="project" value="TreeGrafter"/>
</dbReference>
<dbReference type="AlphaFoldDB" id="A0A1G4I144"/>
<dbReference type="Proteomes" id="UP000195570">
    <property type="component" value="Unassembled WGS sequence"/>
</dbReference>
<dbReference type="GeneID" id="92380771"/>
<keyword evidence="3" id="KW-1185">Reference proteome</keyword>
<dbReference type="Pfam" id="PF10186">
    <property type="entry name" value="ATG14"/>
    <property type="match status" value="1"/>
</dbReference>
<dbReference type="InterPro" id="IPR018791">
    <property type="entry name" value="UV_resistance/autophagy_Atg14"/>
</dbReference>
<proteinExistence type="predicted"/>
<accession>A0A1G4I144</accession>
<dbReference type="GO" id="GO:0032991">
    <property type="term" value="C:protein-containing complex"/>
    <property type="evidence" value="ECO:0007669"/>
    <property type="project" value="UniProtKB-ARBA"/>
</dbReference>
<dbReference type="GO" id="GO:0035493">
    <property type="term" value="P:SNARE complex assembly"/>
    <property type="evidence" value="ECO:0007669"/>
    <property type="project" value="TreeGrafter"/>
</dbReference>
<dbReference type="GO" id="GO:0000323">
    <property type="term" value="C:lytic vacuole"/>
    <property type="evidence" value="ECO:0007669"/>
    <property type="project" value="TreeGrafter"/>
</dbReference>
<dbReference type="PANTHER" id="PTHR15157">
    <property type="entry name" value="UV RADIATION RESISTANCE-ASSOCIATED GENE PROTEIN"/>
    <property type="match status" value="1"/>
</dbReference>
<evidence type="ECO:0000313" key="3">
    <source>
        <dbReference type="Proteomes" id="UP000195570"/>
    </source>
</evidence>
<comment type="caution">
    <text evidence="2">The sequence shown here is derived from an EMBL/GenBank/DDBJ whole genome shotgun (WGS) entry which is preliminary data.</text>
</comment>
<dbReference type="EMBL" id="CZPT02000282">
    <property type="protein sequence ID" value="SCU65378.1"/>
    <property type="molecule type" value="Genomic_DNA"/>
</dbReference>
<evidence type="ECO:0000256" key="1">
    <source>
        <dbReference type="ARBA" id="ARBA00023054"/>
    </source>
</evidence>
<name>A0A1G4I144_TRYEQ</name>
<dbReference type="PANTHER" id="PTHR15157:SF5">
    <property type="entry name" value="UV RADIATION RESISTANCE-ASSOCIATED GENE PROTEIN"/>
    <property type="match status" value="1"/>
</dbReference>
<reference evidence="2" key="1">
    <citation type="submission" date="2016-09" db="EMBL/GenBank/DDBJ databases">
        <authorList>
            <person name="Hebert L."/>
            <person name="Moumen B."/>
        </authorList>
    </citation>
    <scope>NUCLEOTIDE SEQUENCE [LARGE SCALE GENOMIC DNA]</scope>
    <source>
        <strain evidence="2">OVI</strain>
    </source>
</reference>
<organism evidence="2 3">
    <name type="scientific">Trypanosoma equiperdum</name>
    <dbReference type="NCBI Taxonomy" id="5694"/>
    <lineage>
        <taxon>Eukaryota</taxon>
        <taxon>Discoba</taxon>
        <taxon>Euglenozoa</taxon>
        <taxon>Kinetoplastea</taxon>
        <taxon>Metakinetoplastina</taxon>
        <taxon>Trypanosomatida</taxon>
        <taxon>Trypanosomatidae</taxon>
        <taxon>Trypanosoma</taxon>
    </lineage>
</organism>
<dbReference type="GO" id="GO:0000149">
    <property type="term" value="F:SNARE binding"/>
    <property type="evidence" value="ECO:0007669"/>
    <property type="project" value="TreeGrafter"/>
</dbReference>
<protein>
    <submittedName>
        <fullName evidence="2">UV radiation resistance protein and autophagy-related subunit 14, putative</fullName>
    </submittedName>
</protein>
<keyword evidence="1" id="KW-0175">Coiled coil</keyword>
<dbReference type="VEuPathDB" id="TriTrypDB:TEOVI_000683700"/>
<dbReference type="RefSeq" id="XP_067076985.1">
    <property type="nucleotide sequence ID" value="XM_067220884.1"/>
</dbReference>
<sequence length="575" mass="62898">MTCSVVPPELRCFRHILHIYARNLPLKNAGDEPGAHGESKEAQENDRRCISSYFVISSAPKTTNQRGSEAAVDAGVAERASTDGGRCIYMSEVQCDTQHPVWQHIPESVRMQFASLTKFIFSLYSCTTHLKDPRPAPDTDLLLYEMLVETSHVQFVAPSMTAADELPQLPCHVDNGLHSFVLLLRCSDGVFFPLHQGMCAEREDSAEAQISLFKMAAPTAWGAGGSVTSSHNETRNGALLRRIDSLKNMSVGDLKACSTGTLAWVYLNEFGSARAKLQKALMDKADKYGYLGGEGAVVGAQHAVLKARLESARERQRYELLSLEKLRREYADERRAALSLYTQLETVEQKLDQERMEQELSISTVQEQERKHASLRTQLGRARYYRVVELRELFPIRCAGNSLHTTAAGTGYSICGFRLPTLNQSEGVSTELLQEWGLSLGCAAHLVVALSTLYGCTLPHPLLVCGGRSYILRRPVLSPEVVCSPGSGTGSDVRLPLHCCRLADRSIMDAAVLLLLLDVASVAREAGQDVIATRAEEAARTVDGIKLLGDILQGLLFRPPSPTGSAVASPNDQGV</sequence>
<evidence type="ECO:0000313" key="2">
    <source>
        <dbReference type="EMBL" id="SCU65378.1"/>
    </source>
</evidence>